<evidence type="ECO:0000313" key="3">
    <source>
        <dbReference type="Proteomes" id="UP000191612"/>
    </source>
</evidence>
<feature type="compositionally biased region" description="Basic and acidic residues" evidence="1">
    <location>
        <begin position="10"/>
        <end position="25"/>
    </location>
</feature>
<dbReference type="EMBL" id="MDYO01000004">
    <property type="protein sequence ID" value="OQE01360.1"/>
    <property type="molecule type" value="Genomic_DNA"/>
</dbReference>
<dbReference type="Proteomes" id="UP000191612">
    <property type="component" value="Unassembled WGS sequence"/>
</dbReference>
<reference evidence="3" key="1">
    <citation type="journal article" date="2017" name="Nat. Microbiol.">
        <title>Global analysis of biosynthetic gene clusters reveals vast potential of secondary metabolite production in Penicillium species.</title>
        <authorList>
            <person name="Nielsen J.C."/>
            <person name="Grijseels S."/>
            <person name="Prigent S."/>
            <person name="Ji B."/>
            <person name="Dainat J."/>
            <person name="Nielsen K.F."/>
            <person name="Frisvad J.C."/>
            <person name="Workman M."/>
            <person name="Nielsen J."/>
        </authorList>
    </citation>
    <scope>NUCLEOTIDE SEQUENCE [LARGE SCALE GENOMIC DNA]</scope>
    <source>
        <strain evidence="3">IBT 29525</strain>
    </source>
</reference>
<sequence length="266" mass="29981">MGMITHPCKRKAEDAALEDKEDREPPTLPQVDWNMSHQMPICRADGEERHGRLNHEPRFWAKLIQQNEWMKGQRDIVKTGTLLNIPAKCDVIQEPVLRQTRQYMGEKLYASIGYRKENIESFYMQAKGHRVQPADACYHCKLEYGPYTSCIVFEGMVGEFKPCANCSWGKQVVRCSFMKSTDLGDNSPASSVPTIEPSQCHLGCTKKKRAATHMDIQQQEDILSQQEAVLSQQKAILAQQKASLAQLQLIVAAKELEGAGRSQSAS</sequence>
<dbReference type="AlphaFoldDB" id="A0A1V6RII8"/>
<dbReference type="InterPro" id="IPR022190">
    <property type="entry name" value="DUF3716"/>
</dbReference>
<proteinExistence type="predicted"/>
<accession>A0A1V6RII8</accession>
<protein>
    <submittedName>
        <fullName evidence="2">Uncharacterized protein</fullName>
    </submittedName>
</protein>
<feature type="region of interest" description="Disordered" evidence="1">
    <location>
        <begin position="1"/>
        <end position="33"/>
    </location>
</feature>
<dbReference type="Pfam" id="PF12511">
    <property type="entry name" value="DUF3716"/>
    <property type="match status" value="1"/>
</dbReference>
<comment type="caution">
    <text evidence="2">The sequence shown here is derived from an EMBL/GenBank/DDBJ whole genome shotgun (WGS) entry which is preliminary data.</text>
</comment>
<name>A0A1V6RII8_9EURO</name>
<gene>
    <name evidence="2" type="ORF">PENSOL_c004G02321</name>
</gene>
<evidence type="ECO:0000256" key="1">
    <source>
        <dbReference type="SAM" id="MobiDB-lite"/>
    </source>
</evidence>
<organism evidence="2 3">
    <name type="scientific">Penicillium solitum</name>
    <dbReference type="NCBI Taxonomy" id="60172"/>
    <lineage>
        <taxon>Eukaryota</taxon>
        <taxon>Fungi</taxon>
        <taxon>Dikarya</taxon>
        <taxon>Ascomycota</taxon>
        <taxon>Pezizomycotina</taxon>
        <taxon>Eurotiomycetes</taxon>
        <taxon>Eurotiomycetidae</taxon>
        <taxon>Eurotiales</taxon>
        <taxon>Aspergillaceae</taxon>
        <taxon>Penicillium</taxon>
    </lineage>
</organism>
<keyword evidence="3" id="KW-1185">Reference proteome</keyword>
<evidence type="ECO:0000313" key="2">
    <source>
        <dbReference type="EMBL" id="OQE01360.1"/>
    </source>
</evidence>